<dbReference type="AlphaFoldDB" id="A0A7S0EVV5"/>
<dbReference type="InterPro" id="IPR052842">
    <property type="entry name" value="ER_Co-chaperone"/>
</dbReference>
<evidence type="ECO:0000256" key="1">
    <source>
        <dbReference type="SAM" id="MobiDB-lite"/>
    </source>
</evidence>
<feature type="compositionally biased region" description="Acidic residues" evidence="1">
    <location>
        <begin position="355"/>
        <end position="365"/>
    </location>
</feature>
<evidence type="ECO:0000259" key="3">
    <source>
        <dbReference type="Pfam" id="PF24541"/>
    </source>
</evidence>
<organism evidence="4">
    <name type="scientific">Phaeocystis antarctica</name>
    <dbReference type="NCBI Taxonomy" id="33657"/>
    <lineage>
        <taxon>Eukaryota</taxon>
        <taxon>Haptista</taxon>
        <taxon>Haptophyta</taxon>
        <taxon>Prymnesiophyceae</taxon>
        <taxon>Phaeocystales</taxon>
        <taxon>Phaeocystaceae</taxon>
        <taxon>Phaeocystis</taxon>
    </lineage>
</organism>
<evidence type="ECO:0000256" key="2">
    <source>
        <dbReference type="SAM" id="SignalP"/>
    </source>
</evidence>
<evidence type="ECO:0000313" key="4">
    <source>
        <dbReference type="EMBL" id="CAD8496124.1"/>
    </source>
</evidence>
<dbReference type="PANTHER" id="PTHR45184">
    <property type="entry name" value="DNAJ PROTEIN ERDJ3A"/>
    <property type="match status" value="1"/>
</dbReference>
<dbReference type="InterPro" id="IPR057305">
    <property type="entry name" value="Thioredox_PDIA6_C"/>
</dbReference>
<protein>
    <recommendedName>
        <fullName evidence="3">PDIA6-like C-terminal thioredoxin-like domain-containing protein</fullName>
    </recommendedName>
</protein>
<dbReference type="Gene3D" id="3.40.30.10">
    <property type="entry name" value="Glutaredoxin"/>
    <property type="match status" value="1"/>
</dbReference>
<feature type="region of interest" description="Disordered" evidence="1">
    <location>
        <begin position="332"/>
        <end position="365"/>
    </location>
</feature>
<feature type="compositionally biased region" description="Basic and acidic residues" evidence="1">
    <location>
        <begin position="29"/>
        <end position="47"/>
    </location>
</feature>
<feature type="signal peptide" evidence="2">
    <location>
        <begin position="1"/>
        <end position="18"/>
    </location>
</feature>
<reference evidence="4" key="1">
    <citation type="submission" date="2021-01" db="EMBL/GenBank/DDBJ databases">
        <authorList>
            <person name="Corre E."/>
            <person name="Pelletier E."/>
            <person name="Niang G."/>
            <person name="Scheremetjew M."/>
            <person name="Finn R."/>
            <person name="Kale V."/>
            <person name="Holt S."/>
            <person name="Cochrane G."/>
            <person name="Meng A."/>
            <person name="Brown T."/>
            <person name="Cohen L."/>
        </authorList>
    </citation>
    <scope>NUCLEOTIDE SEQUENCE</scope>
    <source>
        <strain evidence="4">CCMP1374</strain>
    </source>
</reference>
<name>A0A7S0EVV5_9EUKA</name>
<dbReference type="Pfam" id="PF24541">
    <property type="entry name" value="Thioredox_PDIA6_C"/>
    <property type="match status" value="1"/>
</dbReference>
<gene>
    <name evidence="4" type="ORF">PANT1444_LOCUS13786</name>
</gene>
<feature type="chain" id="PRO_5031074836" description="PDIA6-like C-terminal thioredoxin-like domain-containing protein" evidence="2">
    <location>
        <begin position="19"/>
        <end position="365"/>
    </location>
</feature>
<keyword evidence="2" id="KW-0732">Signal</keyword>
<sequence length="365" mass="38909">MKLVKLVLGLALLLAVRAQGDEDPGEESQESKDAAEAKEEKEPKEPKAPAGPSKLAPTVKYLGLHSFLHGGHGSADKTPKVLLLLDGKEAELPDWYTSVAMSFKEGKKKSVSFAVLKEDGEKAARRFGVPKDEEVPKAGILIVAVVDGKGGGRYARFTGSELRAGGGAAVRAVKEFVRSIVDENTEATLLPLPAFPPPDIPRKQASTSLVELTYDNLPTHCFGGAKAICLIALLPAGVNKCPEAVAELAKRHRNDNVQFAWLKAQKQQEFVEAFGIKMDQLPMLVAVKVGKRNRFAKLEGELAISSMGGFVDRILGGDMTFAALKPLPELEPAYLQGGDDEEPAGAAAATGGGDEGFDDEDKVEL</sequence>
<feature type="region of interest" description="Disordered" evidence="1">
    <location>
        <begin position="19"/>
        <end position="55"/>
    </location>
</feature>
<accession>A0A7S0EVV5</accession>
<feature type="domain" description="PDIA6-like C-terminal thioredoxin-like" evidence="3">
    <location>
        <begin position="214"/>
        <end position="318"/>
    </location>
</feature>
<dbReference type="InterPro" id="IPR036249">
    <property type="entry name" value="Thioredoxin-like_sf"/>
</dbReference>
<dbReference type="SUPFAM" id="SSF52833">
    <property type="entry name" value="Thioredoxin-like"/>
    <property type="match status" value="1"/>
</dbReference>
<dbReference type="EMBL" id="HBEP01024318">
    <property type="protein sequence ID" value="CAD8496124.1"/>
    <property type="molecule type" value="Transcribed_RNA"/>
</dbReference>
<proteinExistence type="predicted"/>
<dbReference type="PANTHER" id="PTHR45184:SF1">
    <property type="entry name" value="DNAJ PROTEIN ERDJ3A"/>
    <property type="match status" value="1"/>
</dbReference>